<name>A0A8K0VDE5_9RHOB</name>
<comment type="caution">
    <text evidence="2">The sequence shown here is derived from an EMBL/GenBank/DDBJ whole genome shotgun (WGS) entry which is preliminary data.</text>
</comment>
<dbReference type="SUPFAM" id="SSF53448">
    <property type="entry name" value="Nucleotide-diphospho-sugar transferases"/>
    <property type="match status" value="1"/>
</dbReference>
<reference evidence="2" key="1">
    <citation type="submission" date="2021-01" db="EMBL/GenBank/DDBJ databases">
        <title>Tabrizicola alba sp. nov. a motile alkaliphilic bacterium isolated from a soda lake.</title>
        <authorList>
            <person name="Szuroczki S."/>
            <person name="Abbaszade G."/>
            <person name="Schumann P."/>
            <person name="Toth E."/>
        </authorList>
    </citation>
    <scope>NUCLEOTIDE SEQUENCE</scope>
    <source>
        <strain evidence="2">DMG-N-6</strain>
    </source>
</reference>
<evidence type="ECO:0000256" key="1">
    <source>
        <dbReference type="SAM" id="MobiDB-lite"/>
    </source>
</evidence>
<dbReference type="InterPro" id="IPR029058">
    <property type="entry name" value="AB_hydrolase_fold"/>
</dbReference>
<dbReference type="InterPro" id="IPR029044">
    <property type="entry name" value="Nucleotide-diphossugar_trans"/>
</dbReference>
<keyword evidence="3" id="KW-1185">Reference proteome</keyword>
<protein>
    <submittedName>
        <fullName evidence="2">Uncharacterized protein</fullName>
    </submittedName>
</protein>
<dbReference type="SUPFAM" id="SSF53474">
    <property type="entry name" value="alpha/beta-Hydrolases"/>
    <property type="match status" value="1"/>
</dbReference>
<sequence length="754" mass="83373">MARQREVGTLWIGGSLSWLEQLCLKSFVDQGQKITLFSYEDIPNVPDGVIRRDGREIYDTDDFIKYEKKDSFALFADLFRIHMLRACPGMIWVDTDVYCHRPMTYDDDHVMGFELPDSRRVNNAVLGLPADSAILSDMIAFMEDRHAIPPFLKKSLREEYRNAAAEGHPVHVSQQPWGVWGPMMITHFVAEHRLLDRVQPLPAFYPIPFPDRLTFLKRSALVERLLTSDTTALHLWASNKRELGLRHAGLPPKGSYLADLLARHDIRPEAAPITGRGKRVFDAGLVNAVNLAEVPVMADIGGNAQSVALAAWGRWSSQIDLVDIDHKGNWPGQASDWVAPYREFLLSNGVPDDAIRVVSVAKDLRQASLVANLSGFGDVNRLAPLEALFGPLIGPGARLLTDIRKGSGAYPLFRSKGERQLLSTRSDNGLEIARVIVAVHGQPGQGREQGKDKTAAPAAEPAPASGDNSQTWGAIAATLATGGGWTRESADHSFLYIPRGDTLVVTFDNLDIAMTKREDRRPWGFSFIEKQGWSMLGVMANGWTWYRDAWVSDQFDDLAASGFFKGFRRVVFYGASMGGYAACAFSGACPGASVLAISPQSTLDRSLVPFETRYRTAWGRDFSGPYGDAAQVSGAAERVTILFDPYEPLDAGHVARFTGANVLKLRAPLLGHRLGSSLQQMGILAPITLGALNGTLTEAEFYRILRARKGFTRYQKELFQRALDKGHVTLARRMGRFVLTRGDNRHIRKKLAAL</sequence>
<dbReference type="Gene3D" id="3.90.550.20">
    <property type="match status" value="1"/>
</dbReference>
<dbReference type="Proteomes" id="UP000648908">
    <property type="component" value="Unassembled WGS sequence"/>
</dbReference>
<feature type="compositionally biased region" description="Low complexity" evidence="1">
    <location>
        <begin position="455"/>
        <end position="464"/>
    </location>
</feature>
<evidence type="ECO:0000313" key="3">
    <source>
        <dbReference type="Proteomes" id="UP000648908"/>
    </source>
</evidence>
<dbReference type="RefSeq" id="WP_202688590.1">
    <property type="nucleotide sequence ID" value="NZ_JAESVN010000004.1"/>
</dbReference>
<proteinExistence type="predicted"/>
<dbReference type="EMBL" id="JAESVN010000004">
    <property type="protein sequence ID" value="MBL4917654.1"/>
    <property type="molecule type" value="Genomic_DNA"/>
</dbReference>
<feature type="region of interest" description="Disordered" evidence="1">
    <location>
        <begin position="441"/>
        <end position="470"/>
    </location>
</feature>
<evidence type="ECO:0000313" key="2">
    <source>
        <dbReference type="EMBL" id="MBL4917654.1"/>
    </source>
</evidence>
<dbReference type="AlphaFoldDB" id="A0A8K0VDE5"/>
<accession>A0A8K0VDE5</accession>
<gene>
    <name evidence="2" type="ORF">JL811_10515</name>
</gene>
<organism evidence="2 3">
    <name type="scientific">Szabonella alba</name>
    <dbReference type="NCBI Taxonomy" id="2804194"/>
    <lineage>
        <taxon>Bacteria</taxon>
        <taxon>Pseudomonadati</taxon>
        <taxon>Pseudomonadota</taxon>
        <taxon>Alphaproteobacteria</taxon>
        <taxon>Rhodobacterales</taxon>
        <taxon>Paracoccaceae</taxon>
        <taxon>Szabonella</taxon>
    </lineage>
</organism>